<dbReference type="SUPFAM" id="SSF56784">
    <property type="entry name" value="HAD-like"/>
    <property type="match status" value="1"/>
</dbReference>
<sequence length="244" mass="27568">MKYKKNHTIKSIFFDLDHTLVDCATADKRTYEILATIARKQLDTINTPSLIHDFRQLLIKQPFDPDGRIDVHTWRIDLWTQALSKQNIDHEDLARQLNHAFHFERLAFYVLDHSVQTLLNDLLQTYTGIIITNGDTTIQRPKLAACNAHQYFGQNIIVGGEEPHEKPHASIFEKACDMADCSPQEAIMVGDRLHTDIQGGINAGLAATVWVNPNNDPLDHNGPEPHFQVVSVLELPAILSGLHK</sequence>
<dbReference type="NCBIfam" id="TIGR01549">
    <property type="entry name" value="HAD-SF-IA-v1"/>
    <property type="match status" value="1"/>
</dbReference>
<dbReference type="GO" id="GO:0046380">
    <property type="term" value="P:N-acetylneuraminate biosynthetic process"/>
    <property type="evidence" value="ECO:0007669"/>
    <property type="project" value="TreeGrafter"/>
</dbReference>
<gene>
    <name evidence="4" type="ORF">OMM_02549</name>
</gene>
<comment type="caution">
    <text evidence="4">The sequence shown here is derived from an EMBL/GenBank/DDBJ whole genome shotgun (WGS) entry which is preliminary data.</text>
</comment>
<organism evidence="4 5">
    <name type="scientific">Candidatus Magnetoglobus multicellularis str. Araruama</name>
    <dbReference type="NCBI Taxonomy" id="890399"/>
    <lineage>
        <taxon>Bacteria</taxon>
        <taxon>Pseudomonadati</taxon>
        <taxon>Thermodesulfobacteriota</taxon>
        <taxon>Desulfobacteria</taxon>
        <taxon>Desulfobacterales</taxon>
        <taxon>Desulfobacteraceae</taxon>
        <taxon>Candidatus Magnetoglobus</taxon>
    </lineage>
</organism>
<dbReference type="Gene3D" id="1.20.120.710">
    <property type="entry name" value="Haloacid dehalogenase hydrolase-like domain"/>
    <property type="match status" value="1"/>
</dbReference>
<dbReference type="EMBL" id="ATBP01000281">
    <property type="protein sequence ID" value="ETR71346.1"/>
    <property type="molecule type" value="Genomic_DNA"/>
</dbReference>
<dbReference type="AlphaFoldDB" id="A0A1V1P9A0"/>
<keyword evidence="2" id="KW-0378">Hydrolase</keyword>
<dbReference type="GO" id="GO:0050124">
    <property type="term" value="F:N-acylneuraminate-9-phosphatase activity"/>
    <property type="evidence" value="ECO:0007669"/>
    <property type="project" value="TreeGrafter"/>
</dbReference>
<protein>
    <submittedName>
        <fullName evidence="4">N-acylneuraminate-9-phosphatase</fullName>
    </submittedName>
</protein>
<evidence type="ECO:0000313" key="4">
    <source>
        <dbReference type="EMBL" id="ETR71346.1"/>
    </source>
</evidence>
<keyword evidence="3" id="KW-0460">Magnesium</keyword>
<reference evidence="5" key="1">
    <citation type="submission" date="2012-11" db="EMBL/GenBank/DDBJ databases">
        <authorList>
            <person name="Lucero-Rivera Y.E."/>
            <person name="Tovar-Ramirez D."/>
        </authorList>
    </citation>
    <scope>NUCLEOTIDE SEQUENCE [LARGE SCALE GENOMIC DNA]</scope>
    <source>
        <strain evidence="5">Araruama</strain>
    </source>
</reference>
<dbReference type="InterPro" id="IPR006439">
    <property type="entry name" value="HAD-SF_hydro_IA"/>
</dbReference>
<evidence type="ECO:0000256" key="1">
    <source>
        <dbReference type="ARBA" id="ARBA00001946"/>
    </source>
</evidence>
<dbReference type="Pfam" id="PF00702">
    <property type="entry name" value="Hydrolase"/>
    <property type="match status" value="1"/>
</dbReference>
<proteinExistence type="predicted"/>
<dbReference type="Proteomes" id="UP000189670">
    <property type="component" value="Unassembled WGS sequence"/>
</dbReference>
<accession>A0A1V1P9A0</accession>
<dbReference type="PANTHER" id="PTHR46470">
    <property type="entry name" value="N-ACYLNEURAMINATE-9-PHOSPHATASE"/>
    <property type="match status" value="1"/>
</dbReference>
<evidence type="ECO:0000256" key="2">
    <source>
        <dbReference type="ARBA" id="ARBA00022801"/>
    </source>
</evidence>
<evidence type="ECO:0000313" key="5">
    <source>
        <dbReference type="Proteomes" id="UP000189670"/>
    </source>
</evidence>
<name>A0A1V1P9A0_9BACT</name>
<dbReference type="SFLD" id="SFLDG01129">
    <property type="entry name" value="C1.5:_HAD__Beta-PGM__Phosphata"/>
    <property type="match status" value="1"/>
</dbReference>
<dbReference type="PANTHER" id="PTHR46470:SF3">
    <property type="entry name" value="N-ACYLNEURAMINATE-9-PHOSPHATASE"/>
    <property type="match status" value="1"/>
</dbReference>
<dbReference type="InterPro" id="IPR023214">
    <property type="entry name" value="HAD_sf"/>
</dbReference>
<dbReference type="InterPro" id="IPR036412">
    <property type="entry name" value="HAD-like_sf"/>
</dbReference>
<evidence type="ECO:0000256" key="3">
    <source>
        <dbReference type="ARBA" id="ARBA00022842"/>
    </source>
</evidence>
<comment type="cofactor">
    <cofactor evidence="1">
        <name>Mg(2+)</name>
        <dbReference type="ChEBI" id="CHEBI:18420"/>
    </cofactor>
</comment>
<dbReference type="SFLD" id="SFLDS00003">
    <property type="entry name" value="Haloacid_Dehalogenase"/>
    <property type="match status" value="1"/>
</dbReference>
<dbReference type="InterPro" id="IPR051400">
    <property type="entry name" value="HAD-like_hydrolase"/>
</dbReference>
<dbReference type="Gene3D" id="3.40.50.1000">
    <property type="entry name" value="HAD superfamily/HAD-like"/>
    <property type="match status" value="1"/>
</dbReference>